<dbReference type="InterPro" id="IPR036322">
    <property type="entry name" value="WD40_repeat_dom_sf"/>
</dbReference>
<protein>
    <submittedName>
        <fullName evidence="7">ABC transporter permease subunit</fullName>
    </submittedName>
</protein>
<sequence>MIQRISKDQYRMRTMKTDFDDPFTTESSSPVLLLHHVNSSRGLFYTALYEDNTLRINNISKRKNILTGKVSYKRSGSNIDYTQRDNQPAPKFLLLSGLGDSLQLVWTDGLLLRYDTRDFKNIVVAEEKNLVPDGSSKITACRYLLGGTSLLAGDSSGTVQILFPIIDEEKSIDKTVTNLVAAHRFKSENKEVSAISTSQRSRIIGVGHNDGTVELFHVTSEKKLGSIKPSSDSGEVYDVVFAPKDDALLVMTANGLSLWKFDPRYPEITLSSLFTPVWYEGSPEPMHVWQSSSSTDDFEPKYGLIPLVFGTLKATIFSLIFGVPIALLAAIFTSEFLNPKLKSHIKPMVELMASLPSVVLGFLAALVFAPVVADNLALFLTIFITIPISFLLGAYLWQLMPYRFGLRVQKYKFSVMFLSVPAGFMFAYLLAPVIERICFADNIILWLDGQVGNGSGGWFFLLIPLAAVCCAWIFTVILNPALRRVSAGYTHQQCAVLDIAKFLTAILVTLLGSYLGAHILTATGFDPRGHIFDTYEQRNALVVGFIMGFAIIPIIYTIAEDALNAVPDHLRSASLAAGATKWQTAVRIIIPTAMSGLFSAIMIGLGRAVGETMIVLMAAGNTPVMEWNIFNGFRTLSANIAVELPEAVRNSTHYRTLFLAALTLFIITFILNTIAELVRIRFRKKAVEL</sequence>
<keyword evidence="3 5" id="KW-1133">Transmembrane helix</keyword>
<feature type="transmembrane region" description="Helical" evidence="5">
    <location>
        <begin position="349"/>
        <end position="371"/>
    </location>
</feature>
<dbReference type="Gene3D" id="2.130.10.10">
    <property type="entry name" value="YVTN repeat-like/Quinoprotein amine dehydrogenase"/>
    <property type="match status" value="1"/>
</dbReference>
<evidence type="ECO:0000259" key="6">
    <source>
        <dbReference type="PROSITE" id="PS50928"/>
    </source>
</evidence>
<feature type="transmembrane region" description="Helical" evidence="5">
    <location>
        <begin position="411"/>
        <end position="431"/>
    </location>
</feature>
<dbReference type="Pfam" id="PF00528">
    <property type="entry name" value="BPD_transp_1"/>
    <property type="match status" value="1"/>
</dbReference>
<dbReference type="PROSITE" id="PS50928">
    <property type="entry name" value="ABC_TM1"/>
    <property type="match status" value="1"/>
</dbReference>
<evidence type="ECO:0000256" key="5">
    <source>
        <dbReference type="RuleBase" id="RU363032"/>
    </source>
</evidence>
<accession>A0A3A4R6R3</accession>
<dbReference type="SUPFAM" id="SSF50978">
    <property type="entry name" value="WD40 repeat-like"/>
    <property type="match status" value="1"/>
</dbReference>
<proteinExistence type="inferred from homology"/>
<keyword evidence="4 5" id="KW-0472">Membrane</keyword>
<dbReference type="InterPro" id="IPR035906">
    <property type="entry name" value="MetI-like_sf"/>
</dbReference>
<dbReference type="PANTHER" id="PTHR42727">
    <property type="entry name" value="PHOSPHATE TRANSPORT SYSTEM PERMEASE PROTEIN"/>
    <property type="match status" value="1"/>
</dbReference>
<evidence type="ECO:0000313" key="8">
    <source>
        <dbReference type="Proteomes" id="UP000266426"/>
    </source>
</evidence>
<feature type="transmembrane region" description="Helical" evidence="5">
    <location>
        <begin position="316"/>
        <end position="337"/>
    </location>
</feature>
<feature type="transmembrane region" description="Helical" evidence="5">
    <location>
        <begin position="540"/>
        <end position="563"/>
    </location>
</feature>
<comment type="caution">
    <text evidence="7">The sequence shown here is derived from an EMBL/GenBank/DDBJ whole genome shotgun (WGS) entry which is preliminary data.</text>
</comment>
<name>A0A3A4R6R3_9BACT</name>
<organism evidence="7 8">
    <name type="scientific">Candidatus Auribacter fodinae</name>
    <dbReference type="NCBI Taxonomy" id="2093366"/>
    <lineage>
        <taxon>Bacteria</taxon>
        <taxon>Pseudomonadati</taxon>
        <taxon>Candidatus Auribacterota</taxon>
        <taxon>Candidatus Auribacteria</taxon>
        <taxon>Candidatus Auribacterales</taxon>
        <taxon>Candidatus Auribacteraceae</taxon>
        <taxon>Candidatus Auribacter</taxon>
    </lineage>
</organism>
<feature type="transmembrane region" description="Helical" evidence="5">
    <location>
        <begin position="584"/>
        <end position="605"/>
    </location>
</feature>
<keyword evidence="5" id="KW-0813">Transport</keyword>
<gene>
    <name evidence="7" type="ORF">C4541_00565</name>
</gene>
<comment type="subcellular location">
    <subcellularLocation>
        <location evidence="1 5">Cell membrane</location>
        <topology evidence="1 5">Multi-pass membrane protein</topology>
    </subcellularLocation>
</comment>
<keyword evidence="2 5" id="KW-0812">Transmembrane</keyword>
<dbReference type="InterPro" id="IPR015943">
    <property type="entry name" value="WD40/YVTN_repeat-like_dom_sf"/>
</dbReference>
<dbReference type="AlphaFoldDB" id="A0A3A4R6R3"/>
<feature type="transmembrane region" description="Helical" evidence="5">
    <location>
        <begin position="499"/>
        <end position="520"/>
    </location>
</feature>
<evidence type="ECO:0000256" key="3">
    <source>
        <dbReference type="ARBA" id="ARBA00022989"/>
    </source>
</evidence>
<feature type="transmembrane region" description="Helical" evidence="5">
    <location>
        <begin position="377"/>
        <end position="399"/>
    </location>
</feature>
<dbReference type="Proteomes" id="UP000266426">
    <property type="component" value="Unassembled WGS sequence"/>
</dbReference>
<feature type="transmembrane region" description="Helical" evidence="5">
    <location>
        <begin position="457"/>
        <end position="478"/>
    </location>
</feature>
<dbReference type="InterPro" id="IPR000515">
    <property type="entry name" value="MetI-like"/>
</dbReference>
<comment type="similarity">
    <text evidence="5">Belongs to the binding-protein-dependent transport system permease family.</text>
</comment>
<dbReference type="GO" id="GO:0055085">
    <property type="term" value="P:transmembrane transport"/>
    <property type="evidence" value="ECO:0007669"/>
    <property type="project" value="InterPro"/>
</dbReference>
<evidence type="ECO:0000256" key="2">
    <source>
        <dbReference type="ARBA" id="ARBA00022692"/>
    </source>
</evidence>
<reference evidence="7 8" key="1">
    <citation type="journal article" date="2017" name="ISME J.">
        <title>Energy and carbon metabolisms in a deep terrestrial subsurface fluid microbial community.</title>
        <authorList>
            <person name="Momper L."/>
            <person name="Jungbluth S.P."/>
            <person name="Lee M.D."/>
            <person name="Amend J.P."/>
        </authorList>
    </citation>
    <scope>NUCLEOTIDE SEQUENCE [LARGE SCALE GENOMIC DNA]</scope>
    <source>
        <strain evidence="7">SURF_26</strain>
    </source>
</reference>
<dbReference type="GO" id="GO:0005886">
    <property type="term" value="C:plasma membrane"/>
    <property type="evidence" value="ECO:0007669"/>
    <property type="project" value="UniProtKB-SubCell"/>
</dbReference>
<evidence type="ECO:0000256" key="4">
    <source>
        <dbReference type="ARBA" id="ARBA00023136"/>
    </source>
</evidence>
<dbReference type="PANTHER" id="PTHR42727:SF1">
    <property type="entry name" value="PHOSPHATE TRANSPORT SYSTEM PERMEASE"/>
    <property type="match status" value="1"/>
</dbReference>
<evidence type="ECO:0000256" key="1">
    <source>
        <dbReference type="ARBA" id="ARBA00004651"/>
    </source>
</evidence>
<feature type="transmembrane region" description="Helical" evidence="5">
    <location>
        <begin position="654"/>
        <end position="675"/>
    </location>
</feature>
<feature type="domain" description="ABC transmembrane type-1" evidence="6">
    <location>
        <begin position="308"/>
        <end position="675"/>
    </location>
</feature>
<dbReference type="Gene3D" id="1.10.3720.10">
    <property type="entry name" value="MetI-like"/>
    <property type="match status" value="2"/>
</dbReference>
<dbReference type="SUPFAM" id="SSF161098">
    <property type="entry name" value="MetI-like"/>
    <property type="match status" value="2"/>
</dbReference>
<dbReference type="EMBL" id="QZJZ01000005">
    <property type="protein sequence ID" value="RJP62109.1"/>
    <property type="molecule type" value="Genomic_DNA"/>
</dbReference>
<evidence type="ECO:0000313" key="7">
    <source>
        <dbReference type="EMBL" id="RJP62109.1"/>
    </source>
</evidence>
<dbReference type="CDD" id="cd06261">
    <property type="entry name" value="TM_PBP2"/>
    <property type="match status" value="2"/>
</dbReference>